<dbReference type="Pfam" id="PF07690">
    <property type="entry name" value="MFS_1"/>
    <property type="match status" value="1"/>
</dbReference>
<feature type="transmembrane region" description="Helical" evidence="8">
    <location>
        <begin position="22"/>
        <end position="41"/>
    </location>
</feature>
<evidence type="ECO:0000256" key="2">
    <source>
        <dbReference type="ARBA" id="ARBA00022448"/>
    </source>
</evidence>
<evidence type="ECO:0000256" key="5">
    <source>
        <dbReference type="ARBA" id="ARBA00022847"/>
    </source>
</evidence>
<evidence type="ECO:0000259" key="9">
    <source>
        <dbReference type="PROSITE" id="PS50850"/>
    </source>
</evidence>
<feature type="non-terminal residue" evidence="10">
    <location>
        <position position="1"/>
    </location>
</feature>
<feature type="non-terminal residue" evidence="10">
    <location>
        <position position="120"/>
    </location>
</feature>
<gene>
    <name evidence="10" type="ORF">G3W61_29420</name>
</gene>
<dbReference type="AlphaFoldDB" id="A0A7X5SBY6"/>
<dbReference type="InterPro" id="IPR036259">
    <property type="entry name" value="MFS_trans_sf"/>
</dbReference>
<dbReference type="PANTHER" id="PTHR43528:SF5">
    <property type="entry name" value="PROLINE_BETAINE TRANSPORTER"/>
    <property type="match status" value="1"/>
</dbReference>
<dbReference type="InterPro" id="IPR051084">
    <property type="entry name" value="H+-coupled_symporters"/>
</dbReference>
<dbReference type="PANTHER" id="PTHR43528">
    <property type="entry name" value="ALPHA-KETOGLUTARATE PERMEASE"/>
    <property type="match status" value="1"/>
</dbReference>
<evidence type="ECO:0000256" key="7">
    <source>
        <dbReference type="ARBA" id="ARBA00023136"/>
    </source>
</evidence>
<accession>A0A7X5SBY6</accession>
<keyword evidence="6 8" id="KW-1133">Transmembrane helix</keyword>
<dbReference type="Gene3D" id="1.20.1250.20">
    <property type="entry name" value="MFS general substrate transporter like domains"/>
    <property type="match status" value="1"/>
</dbReference>
<organism evidence="10 11">
    <name type="scientific">Xanthomonas perforans</name>
    <dbReference type="NCBI Taxonomy" id="442694"/>
    <lineage>
        <taxon>Bacteria</taxon>
        <taxon>Pseudomonadati</taxon>
        <taxon>Pseudomonadota</taxon>
        <taxon>Gammaproteobacteria</taxon>
        <taxon>Lysobacterales</taxon>
        <taxon>Lysobacteraceae</taxon>
        <taxon>Xanthomonas</taxon>
    </lineage>
</organism>
<evidence type="ECO:0000256" key="4">
    <source>
        <dbReference type="ARBA" id="ARBA00022692"/>
    </source>
</evidence>
<dbReference type="Proteomes" id="UP000471082">
    <property type="component" value="Unassembled WGS sequence"/>
</dbReference>
<dbReference type="EMBL" id="JAAGYU010001497">
    <property type="protein sequence ID" value="NEL80361.1"/>
    <property type="molecule type" value="Genomic_DNA"/>
</dbReference>
<evidence type="ECO:0000313" key="11">
    <source>
        <dbReference type="Proteomes" id="UP000471082"/>
    </source>
</evidence>
<evidence type="ECO:0000256" key="1">
    <source>
        <dbReference type="ARBA" id="ARBA00004651"/>
    </source>
</evidence>
<dbReference type="InterPro" id="IPR011701">
    <property type="entry name" value="MFS"/>
</dbReference>
<evidence type="ECO:0000313" key="10">
    <source>
        <dbReference type="EMBL" id="NEL80361.1"/>
    </source>
</evidence>
<comment type="caution">
    <text evidence="10">The sequence shown here is derived from an EMBL/GenBank/DDBJ whole genome shotgun (WGS) entry which is preliminary data.</text>
</comment>
<name>A0A7X5SBY6_XANPE</name>
<evidence type="ECO:0000256" key="3">
    <source>
        <dbReference type="ARBA" id="ARBA00022475"/>
    </source>
</evidence>
<proteinExistence type="predicted"/>
<keyword evidence="4 8" id="KW-0812">Transmembrane</keyword>
<dbReference type="GO" id="GO:0005886">
    <property type="term" value="C:plasma membrane"/>
    <property type="evidence" value="ECO:0007669"/>
    <property type="project" value="UniProtKB-SubCell"/>
</dbReference>
<keyword evidence="3" id="KW-1003">Cell membrane</keyword>
<evidence type="ECO:0000256" key="6">
    <source>
        <dbReference type="ARBA" id="ARBA00022989"/>
    </source>
</evidence>
<keyword evidence="7 8" id="KW-0472">Membrane</keyword>
<sequence length="120" mass="13541">IAGAATVTVLHMTVTQAQMLDWGWRVPFLIAGPLGLLGLYMRMKLEETPAFRAYTEQSEQRERETAAQGLLTMLRLHWPQLLKCVGLVLVFNVTDYMLLTYMPSYLSVTMGYAESKGLLL</sequence>
<protein>
    <submittedName>
        <fullName evidence="10">MFS transporter</fullName>
    </submittedName>
</protein>
<dbReference type="GO" id="GO:0015293">
    <property type="term" value="F:symporter activity"/>
    <property type="evidence" value="ECO:0007669"/>
    <property type="project" value="UniProtKB-KW"/>
</dbReference>
<feature type="domain" description="Major facilitator superfamily (MFS) profile" evidence="9">
    <location>
        <begin position="1"/>
        <end position="120"/>
    </location>
</feature>
<keyword evidence="5" id="KW-0769">Symport</keyword>
<evidence type="ECO:0000256" key="8">
    <source>
        <dbReference type="SAM" id="Phobius"/>
    </source>
</evidence>
<dbReference type="SUPFAM" id="SSF103473">
    <property type="entry name" value="MFS general substrate transporter"/>
    <property type="match status" value="1"/>
</dbReference>
<keyword evidence="2" id="KW-0813">Transport</keyword>
<feature type="transmembrane region" description="Helical" evidence="8">
    <location>
        <begin position="81"/>
        <end position="102"/>
    </location>
</feature>
<dbReference type="InterPro" id="IPR020846">
    <property type="entry name" value="MFS_dom"/>
</dbReference>
<reference evidence="10 11" key="1">
    <citation type="submission" date="2019-11" db="EMBL/GenBank/DDBJ databases">
        <title>Genome-resolved metagenomics to study the prevalence of co-infection and intraspecific heterogeneity among plant pathogen metapopulations.</title>
        <authorList>
            <person name="Newberry E."/>
            <person name="Bhandari R."/>
            <person name="Kemble J."/>
            <person name="Sikora E."/>
            <person name="Potnis N."/>
        </authorList>
    </citation>
    <scope>NUCLEOTIDE SEQUENCE [LARGE SCALE GENOMIC DNA]</scope>
    <source>
        <strain evidence="10">Xp_Tom_Tuscaloosa_18b</strain>
    </source>
</reference>
<dbReference type="PROSITE" id="PS50850">
    <property type="entry name" value="MFS"/>
    <property type="match status" value="1"/>
</dbReference>
<comment type="subcellular location">
    <subcellularLocation>
        <location evidence="1">Cell membrane</location>
        <topology evidence="1">Multi-pass membrane protein</topology>
    </subcellularLocation>
</comment>